<gene>
    <name evidence="3" type="ORF">SNE40_018467</name>
</gene>
<dbReference type="SMART" id="SM00255">
    <property type="entry name" value="TIR"/>
    <property type="match status" value="1"/>
</dbReference>
<dbReference type="SUPFAM" id="SSF52200">
    <property type="entry name" value="Toll/Interleukin receptor TIR domain"/>
    <property type="match status" value="1"/>
</dbReference>
<evidence type="ECO:0000313" key="4">
    <source>
        <dbReference type="Proteomes" id="UP001347796"/>
    </source>
</evidence>
<dbReference type="SUPFAM" id="SSF48452">
    <property type="entry name" value="TPR-like"/>
    <property type="match status" value="2"/>
</dbReference>
<dbReference type="Gene3D" id="3.40.50.10140">
    <property type="entry name" value="Toll/interleukin-1 receptor homology (TIR) domain"/>
    <property type="match status" value="1"/>
</dbReference>
<dbReference type="Proteomes" id="UP001347796">
    <property type="component" value="Unassembled WGS sequence"/>
</dbReference>
<dbReference type="InterPro" id="IPR000157">
    <property type="entry name" value="TIR_dom"/>
</dbReference>
<accession>A0AAN8J534</accession>
<keyword evidence="4" id="KW-1185">Reference proteome</keyword>
<dbReference type="Pfam" id="PF13676">
    <property type="entry name" value="TIR_2"/>
    <property type="match status" value="1"/>
</dbReference>
<dbReference type="InterPro" id="IPR011990">
    <property type="entry name" value="TPR-like_helical_dom_sf"/>
</dbReference>
<evidence type="ECO:0000256" key="1">
    <source>
        <dbReference type="PROSITE-ProRule" id="PRU00339"/>
    </source>
</evidence>
<organism evidence="3 4">
    <name type="scientific">Patella caerulea</name>
    <name type="common">Rayed Mediterranean limpet</name>
    <dbReference type="NCBI Taxonomy" id="87958"/>
    <lineage>
        <taxon>Eukaryota</taxon>
        <taxon>Metazoa</taxon>
        <taxon>Spiralia</taxon>
        <taxon>Lophotrochozoa</taxon>
        <taxon>Mollusca</taxon>
        <taxon>Gastropoda</taxon>
        <taxon>Patellogastropoda</taxon>
        <taxon>Patelloidea</taxon>
        <taxon>Patellidae</taxon>
        <taxon>Patella</taxon>
    </lineage>
</organism>
<dbReference type="PANTHER" id="PTHR16253">
    <property type="entry name" value="TETRATRICOPEPTIDE REPEAT PROTEIN 22"/>
    <property type="match status" value="1"/>
</dbReference>
<dbReference type="EMBL" id="JAZGQO010000014">
    <property type="protein sequence ID" value="KAK6169952.1"/>
    <property type="molecule type" value="Genomic_DNA"/>
</dbReference>
<protein>
    <recommendedName>
        <fullName evidence="2">TIR domain-containing protein</fullName>
    </recommendedName>
</protein>
<sequence>MEHSPKCHFDLSLNVNSAKDRQEVETRITILKCYIKGDILSLKLANKHLLGLLYYYIGEFGESYETFKSILIEDPNNLNALANLAYVCRGILSKKEAVKYENMRNQVVTDELILARFKAEHAYAHAFEIYRSVHELRRYHESNDMYDECLATTSEMSEVQIERAGWMMCKVWNLKKLFNRNYLKEQAQYKNLEIYTEIIDLLLQILRNVPEDSTLAALAWANFGYFFWKKPCMPSHKTGCDDMSGIEKPSKIKGTELEILYDDPDSCFVKALEISENKEVLELYGSWLLHKSLFDAAVDKFSRSIKLDYSDSNYFSYSKRAECLLTKCQKEDTALNELIKAAESSVDITHDLELAVQDFELVVRVNPSAYCYRQLGRCFLLLSKGGKDERIRTKALVAYQKGLACLDGRKDSYLHLQHAECLKVLDEDTQAMASMQRSVENQNPQSTFVRDIQTLMTWYIELWNDGNTEIIPEAAFWFKMAFSKYNRKTFKTMTVTMTEEDIDFFSKLFGYLWKEGSTQLEEFVLDVMNTIESSPSISLLRQFLSSCRCAGTETSAKEIKSPSAMQPRNKKGFEYDFFIVHSSLDGNWVKYSLLHHLEIIRNFKGLIDIRDFEPGKTIFQNIDEAIRRSFKVILYITDNFTKSHWCNHESQAALTHALANHKSNRIIPIREGKTQVPDFLLNLTNLSIEEGVLGGTDLERLVQSLDN</sequence>
<evidence type="ECO:0000313" key="3">
    <source>
        <dbReference type="EMBL" id="KAK6169952.1"/>
    </source>
</evidence>
<dbReference type="PROSITE" id="PS50104">
    <property type="entry name" value="TIR"/>
    <property type="match status" value="1"/>
</dbReference>
<feature type="repeat" description="TPR" evidence="1">
    <location>
        <begin position="44"/>
        <end position="77"/>
    </location>
</feature>
<dbReference type="Gene3D" id="1.25.40.10">
    <property type="entry name" value="Tetratricopeptide repeat domain"/>
    <property type="match status" value="2"/>
</dbReference>
<dbReference type="InterPro" id="IPR019734">
    <property type="entry name" value="TPR_rpt"/>
</dbReference>
<dbReference type="InterPro" id="IPR035897">
    <property type="entry name" value="Toll_tir_struct_dom_sf"/>
</dbReference>
<feature type="domain" description="TIR" evidence="2">
    <location>
        <begin position="573"/>
        <end position="707"/>
    </location>
</feature>
<evidence type="ECO:0000259" key="2">
    <source>
        <dbReference type="PROSITE" id="PS50104"/>
    </source>
</evidence>
<keyword evidence="1" id="KW-0802">TPR repeat</keyword>
<dbReference type="AlphaFoldDB" id="A0AAN8J534"/>
<dbReference type="GO" id="GO:0007165">
    <property type="term" value="P:signal transduction"/>
    <property type="evidence" value="ECO:0007669"/>
    <property type="project" value="InterPro"/>
</dbReference>
<comment type="caution">
    <text evidence="3">The sequence shown here is derived from an EMBL/GenBank/DDBJ whole genome shotgun (WGS) entry which is preliminary data.</text>
</comment>
<dbReference type="PANTHER" id="PTHR16253:SF0">
    <property type="entry name" value="TETRATRICOPEPTIDE REPEAT PROTEIN 22"/>
    <property type="match status" value="1"/>
</dbReference>
<dbReference type="PROSITE" id="PS50005">
    <property type="entry name" value="TPR"/>
    <property type="match status" value="1"/>
</dbReference>
<proteinExistence type="predicted"/>
<dbReference type="InterPro" id="IPR042342">
    <property type="entry name" value="TTC22"/>
</dbReference>
<name>A0AAN8J534_PATCE</name>
<reference evidence="3 4" key="1">
    <citation type="submission" date="2024-01" db="EMBL/GenBank/DDBJ databases">
        <title>The genome of the rayed Mediterranean limpet Patella caerulea (Linnaeus, 1758).</title>
        <authorList>
            <person name="Anh-Thu Weber A."/>
            <person name="Halstead-Nussloch G."/>
        </authorList>
    </citation>
    <scope>NUCLEOTIDE SEQUENCE [LARGE SCALE GENOMIC DNA]</scope>
    <source>
        <strain evidence="3">AATW-2023a</strain>
        <tissue evidence="3">Whole specimen</tissue>
    </source>
</reference>